<accession>A0AA39T8V9</accession>
<dbReference type="Proteomes" id="UP001175227">
    <property type="component" value="Unassembled WGS sequence"/>
</dbReference>
<sequence length="389" mass="44262">MVLIGYLPAGNRGVEILCADGQTRLVHPILATYVADYPEQCLVRCCMENCCLKCLAKADKLGDLKVSLPHNQKETIQILKQASEGLDPEEFTDWGLCPVNLFWADLPYCNIFLCFTPDILHQLHKGAFKDHLKSEVNHCFQAMTCHPSLQHFKKGISLVSQWTGNEYKNMEKTFLSVIAGCADSNVTTCIWAVLDFIYYAHYEEHTTESLQKLEEAWCTFHDHKAVFIEQGIHEHFNIPKIHSIAHYASTIHSHGYIKQITAWMSKHKADQKEDNEEGAEVEVDDDNVYIDGSQTGHDHGSKARVNHTINNDNTHSNSNDIAAPLAFGESVYSIPKVPAYTNVTIDHLQVKFKASEFVYAMETFLHEHKLLKPDYWDAMPAIYLVYKQF</sequence>
<comment type="caution">
    <text evidence="1">The sequence shown here is derived from an EMBL/GenBank/DDBJ whole genome shotgun (WGS) entry which is preliminary data.</text>
</comment>
<keyword evidence="2" id="KW-1185">Reference proteome</keyword>
<dbReference type="AlphaFoldDB" id="A0AA39T8V9"/>
<gene>
    <name evidence="1" type="ORF">IW261DRAFT_1553379</name>
</gene>
<name>A0AA39T8V9_9AGAR</name>
<organism evidence="1 2">
    <name type="scientific">Armillaria novae-zelandiae</name>
    <dbReference type="NCBI Taxonomy" id="153914"/>
    <lineage>
        <taxon>Eukaryota</taxon>
        <taxon>Fungi</taxon>
        <taxon>Dikarya</taxon>
        <taxon>Basidiomycota</taxon>
        <taxon>Agaricomycotina</taxon>
        <taxon>Agaricomycetes</taxon>
        <taxon>Agaricomycetidae</taxon>
        <taxon>Agaricales</taxon>
        <taxon>Marasmiineae</taxon>
        <taxon>Physalacriaceae</taxon>
        <taxon>Armillaria</taxon>
    </lineage>
</organism>
<evidence type="ECO:0000313" key="1">
    <source>
        <dbReference type="EMBL" id="KAK0472256.1"/>
    </source>
</evidence>
<dbReference type="Pfam" id="PF18759">
    <property type="entry name" value="Plavaka"/>
    <property type="match status" value="1"/>
</dbReference>
<reference evidence="1" key="1">
    <citation type="submission" date="2023-06" db="EMBL/GenBank/DDBJ databases">
        <authorList>
            <consortium name="Lawrence Berkeley National Laboratory"/>
            <person name="Ahrendt S."/>
            <person name="Sahu N."/>
            <person name="Indic B."/>
            <person name="Wong-Bajracharya J."/>
            <person name="Merenyi Z."/>
            <person name="Ke H.-M."/>
            <person name="Monk M."/>
            <person name="Kocsube S."/>
            <person name="Drula E."/>
            <person name="Lipzen A."/>
            <person name="Balint B."/>
            <person name="Henrissat B."/>
            <person name="Andreopoulos B."/>
            <person name="Martin F.M."/>
            <person name="Harder C.B."/>
            <person name="Rigling D."/>
            <person name="Ford K.L."/>
            <person name="Foster G.D."/>
            <person name="Pangilinan J."/>
            <person name="Papanicolaou A."/>
            <person name="Barry K."/>
            <person name="LaButti K."/>
            <person name="Viragh M."/>
            <person name="Koriabine M."/>
            <person name="Yan M."/>
            <person name="Riley R."/>
            <person name="Champramary S."/>
            <person name="Plett K.L."/>
            <person name="Tsai I.J."/>
            <person name="Slot J."/>
            <person name="Sipos G."/>
            <person name="Plett J."/>
            <person name="Nagy L.G."/>
            <person name="Grigoriev I.V."/>
        </authorList>
    </citation>
    <scope>NUCLEOTIDE SEQUENCE</scope>
    <source>
        <strain evidence="1">ICMP 16352</strain>
    </source>
</reference>
<dbReference type="EMBL" id="JAUEPR010000042">
    <property type="protein sequence ID" value="KAK0472256.1"/>
    <property type="molecule type" value="Genomic_DNA"/>
</dbReference>
<proteinExistence type="predicted"/>
<dbReference type="InterPro" id="IPR041078">
    <property type="entry name" value="Plavaka"/>
</dbReference>
<protein>
    <submittedName>
        <fullName evidence="1">Uncharacterized protein</fullName>
    </submittedName>
</protein>
<evidence type="ECO:0000313" key="2">
    <source>
        <dbReference type="Proteomes" id="UP001175227"/>
    </source>
</evidence>